<dbReference type="OrthoDB" id="5737962at2"/>
<accession>A0A369WVW0</accession>
<sequence>MKLLNRSALLVLPRQPYLDWVNALPSEISELEQPLSLAALEVEGRVYLLDEAESDELDADQLLAEQLQHSWQSLLENELGAWDELGRHWPEPLSQQLLQEWFELKPLSLAFDAAAEPLMLASL</sequence>
<reference evidence="1 2" key="1">
    <citation type="submission" date="2018-07" db="EMBL/GenBank/DDBJ databases">
        <title>Motiliproteus coralliicola sp. nov., a bacterium isolated from Coral.</title>
        <authorList>
            <person name="Wang G."/>
        </authorList>
    </citation>
    <scope>NUCLEOTIDE SEQUENCE [LARGE SCALE GENOMIC DNA]</scope>
    <source>
        <strain evidence="1 2">C34</strain>
    </source>
</reference>
<gene>
    <name evidence="1" type="ORF">DV711_06800</name>
</gene>
<dbReference type="EMBL" id="QQOH01000001">
    <property type="protein sequence ID" value="RDE25253.1"/>
    <property type="molecule type" value="Genomic_DNA"/>
</dbReference>
<name>A0A369WVW0_9GAMM</name>
<dbReference type="RefSeq" id="WP_114694848.1">
    <property type="nucleotide sequence ID" value="NZ_QQOH01000001.1"/>
</dbReference>
<comment type="caution">
    <text evidence="1">The sequence shown here is derived from an EMBL/GenBank/DDBJ whole genome shotgun (WGS) entry which is preliminary data.</text>
</comment>
<proteinExistence type="predicted"/>
<dbReference type="AlphaFoldDB" id="A0A369WVW0"/>
<evidence type="ECO:0000313" key="1">
    <source>
        <dbReference type="EMBL" id="RDE25253.1"/>
    </source>
</evidence>
<protein>
    <recommendedName>
        <fullName evidence="3">VacJ</fullName>
    </recommendedName>
</protein>
<organism evidence="1 2">
    <name type="scientific">Motiliproteus coralliicola</name>
    <dbReference type="NCBI Taxonomy" id="2283196"/>
    <lineage>
        <taxon>Bacteria</taxon>
        <taxon>Pseudomonadati</taxon>
        <taxon>Pseudomonadota</taxon>
        <taxon>Gammaproteobacteria</taxon>
        <taxon>Oceanospirillales</taxon>
        <taxon>Oceanospirillaceae</taxon>
        <taxon>Motiliproteus</taxon>
    </lineage>
</organism>
<dbReference type="Proteomes" id="UP000253769">
    <property type="component" value="Unassembled WGS sequence"/>
</dbReference>
<keyword evidence="2" id="KW-1185">Reference proteome</keyword>
<evidence type="ECO:0000313" key="2">
    <source>
        <dbReference type="Proteomes" id="UP000253769"/>
    </source>
</evidence>
<evidence type="ECO:0008006" key="3">
    <source>
        <dbReference type="Google" id="ProtNLM"/>
    </source>
</evidence>